<evidence type="ECO:0000313" key="9">
    <source>
        <dbReference type="EMBL" id="HER42844.1"/>
    </source>
</evidence>
<dbReference type="SUPFAM" id="SSF51905">
    <property type="entry name" value="FAD/NAD(P)-binding domain"/>
    <property type="match status" value="1"/>
</dbReference>
<name>A0A7V2F2V0_UNCEI</name>
<evidence type="ECO:0000256" key="4">
    <source>
        <dbReference type="ARBA" id="ARBA00022827"/>
    </source>
</evidence>
<evidence type="ECO:0000256" key="1">
    <source>
        <dbReference type="ARBA" id="ARBA00001974"/>
    </source>
</evidence>
<dbReference type="InterPro" id="IPR036188">
    <property type="entry name" value="FAD/NAD-bd_sf"/>
</dbReference>
<dbReference type="GO" id="GO:0004148">
    <property type="term" value="F:dihydrolipoyl dehydrogenase (NADH) activity"/>
    <property type="evidence" value="ECO:0007669"/>
    <property type="project" value="TreeGrafter"/>
</dbReference>
<evidence type="ECO:0000256" key="3">
    <source>
        <dbReference type="ARBA" id="ARBA00022630"/>
    </source>
</evidence>
<keyword evidence="3" id="KW-0285">Flavoprotein</keyword>
<protein>
    <submittedName>
        <fullName evidence="9">Dihydrolipoyl dehydrogenase</fullName>
    </submittedName>
</protein>
<feature type="domain" description="FAD/NAD(P)-binding" evidence="8">
    <location>
        <begin position="8"/>
        <end position="85"/>
    </location>
</feature>
<evidence type="ECO:0000256" key="2">
    <source>
        <dbReference type="ARBA" id="ARBA00007532"/>
    </source>
</evidence>
<keyword evidence="5" id="KW-0560">Oxidoreductase</keyword>
<organism evidence="9">
    <name type="scientific">Eiseniibacteriota bacterium</name>
    <dbReference type="NCBI Taxonomy" id="2212470"/>
    <lineage>
        <taxon>Bacteria</taxon>
        <taxon>Candidatus Eiseniibacteriota</taxon>
    </lineage>
</organism>
<dbReference type="SUPFAM" id="SSF55424">
    <property type="entry name" value="FAD/NAD-linked reductases, dimerisation (C-terminal) domain"/>
    <property type="match status" value="1"/>
</dbReference>
<dbReference type="Proteomes" id="UP000886069">
    <property type="component" value="Unassembled WGS sequence"/>
</dbReference>
<dbReference type="Pfam" id="PF07992">
    <property type="entry name" value="Pyr_redox_2"/>
    <property type="match status" value="1"/>
</dbReference>
<dbReference type="PANTHER" id="PTHR22912:SF217">
    <property type="entry name" value="DIHYDROLIPOYL DEHYDROGENASE"/>
    <property type="match status" value="1"/>
</dbReference>
<dbReference type="InterPro" id="IPR023753">
    <property type="entry name" value="FAD/NAD-binding_dom"/>
</dbReference>
<gene>
    <name evidence="9" type="ORF">ENO08_00090</name>
</gene>
<dbReference type="AlphaFoldDB" id="A0A7V2F2V0"/>
<dbReference type="InterPro" id="IPR050151">
    <property type="entry name" value="Class-I_Pyr_Nuc-Dis_Oxidored"/>
</dbReference>
<dbReference type="InterPro" id="IPR016156">
    <property type="entry name" value="FAD/NAD-linked_Rdtase_dimer_sf"/>
</dbReference>
<comment type="similarity">
    <text evidence="2">Belongs to the class-I pyridine nucleotide-disulfide oxidoreductase family.</text>
</comment>
<dbReference type="FunFam" id="3.30.390.30:FF:000001">
    <property type="entry name" value="Dihydrolipoyl dehydrogenase"/>
    <property type="match status" value="1"/>
</dbReference>
<dbReference type="EMBL" id="DSEC01000009">
    <property type="protein sequence ID" value="HER42844.1"/>
    <property type="molecule type" value="Genomic_DNA"/>
</dbReference>
<accession>A0A7V2F2V0</accession>
<reference evidence="9" key="1">
    <citation type="journal article" date="2020" name="mSystems">
        <title>Genome- and Community-Level Interaction Insights into Carbon Utilization and Element Cycling Functions of Hydrothermarchaeota in Hydrothermal Sediment.</title>
        <authorList>
            <person name="Zhou Z."/>
            <person name="Liu Y."/>
            <person name="Xu W."/>
            <person name="Pan J."/>
            <person name="Luo Z.H."/>
            <person name="Li M."/>
        </authorList>
    </citation>
    <scope>NUCLEOTIDE SEQUENCE [LARGE SCALE GENOMIC DNA]</scope>
    <source>
        <strain evidence="9">SpSt-1233</strain>
    </source>
</reference>
<keyword evidence="6" id="KW-0520">NAD</keyword>
<evidence type="ECO:0000256" key="5">
    <source>
        <dbReference type="ARBA" id="ARBA00023002"/>
    </source>
</evidence>
<dbReference type="InterPro" id="IPR004099">
    <property type="entry name" value="Pyr_nucl-diS_OxRdtase_dimer"/>
</dbReference>
<evidence type="ECO:0000259" key="8">
    <source>
        <dbReference type="Pfam" id="PF07992"/>
    </source>
</evidence>
<proteinExistence type="inferred from homology"/>
<evidence type="ECO:0000259" key="7">
    <source>
        <dbReference type="Pfam" id="PF02852"/>
    </source>
</evidence>
<evidence type="ECO:0000256" key="6">
    <source>
        <dbReference type="ARBA" id="ARBA00023027"/>
    </source>
</evidence>
<dbReference type="PRINTS" id="PR00411">
    <property type="entry name" value="PNDRDTASEI"/>
</dbReference>
<dbReference type="Gene3D" id="3.30.390.30">
    <property type="match status" value="1"/>
</dbReference>
<dbReference type="Pfam" id="PF02852">
    <property type="entry name" value="Pyr_redox_dim"/>
    <property type="match status" value="1"/>
</dbReference>
<feature type="domain" description="Pyridine nucleotide-disulphide oxidoreductase dimerisation" evidence="7">
    <location>
        <begin position="104"/>
        <end position="213"/>
    </location>
</feature>
<dbReference type="GO" id="GO:0006103">
    <property type="term" value="P:2-oxoglutarate metabolic process"/>
    <property type="evidence" value="ECO:0007669"/>
    <property type="project" value="TreeGrafter"/>
</dbReference>
<dbReference type="GO" id="GO:0050660">
    <property type="term" value="F:flavin adenine dinucleotide binding"/>
    <property type="evidence" value="ECO:0007669"/>
    <property type="project" value="TreeGrafter"/>
</dbReference>
<keyword evidence="4" id="KW-0274">FAD</keyword>
<dbReference type="Gene3D" id="3.50.50.60">
    <property type="entry name" value="FAD/NAD(P)-binding domain"/>
    <property type="match status" value="1"/>
</dbReference>
<sequence>SSLRKGGGTVTAVLDGGEEISAEIALVSVGRRPRTGGIGLAEAGVESSRAGITVDSSMRTNVDGVFAAGDVIGGWLLAHVAAREGTVAAARALGHDSSIDYSAVPATIYTLPEVSRVGMTEQEAKEKGIEIVTGRFPFAANGKAKGLREEEGFVKWVASKEDGRLLGLHIIGPQATELLAAGIVALGRKLTAHEFSESIFPHPTLSEALAEAAEAIEGRAIDIL</sequence>
<comment type="caution">
    <text evidence="9">The sequence shown here is derived from an EMBL/GenBank/DDBJ whole genome shotgun (WGS) entry which is preliminary data.</text>
</comment>
<comment type="cofactor">
    <cofactor evidence="1">
        <name>FAD</name>
        <dbReference type="ChEBI" id="CHEBI:57692"/>
    </cofactor>
</comment>
<feature type="non-terminal residue" evidence="9">
    <location>
        <position position="1"/>
    </location>
</feature>
<dbReference type="PANTHER" id="PTHR22912">
    <property type="entry name" value="DISULFIDE OXIDOREDUCTASE"/>
    <property type="match status" value="1"/>
</dbReference>